<sequence length="351" mass="39997">MLPKYRIIEKFLIDEIKSGKYKHGDKLPTEKELMERFDASRETVRKALERLVVKNLVIRKPGLGTFVNIEKKNKVVGILVQQITSYIFPYIALGAEEVLFANGYKMLLGNASEDSHKERQIINEWLEVGVDGLIIDPVYSATKRSNRDLIEDIAKKGTKVVLVHTNWDIEGVGSVVLDDWYGGEKAAEIFYQYGHRNVAVLYKTIHLPSVVRAQAFLKRGRELGFEKIHEKSFHVSEFTGIVMQSAFELLSLPKDQRPTAVFCYNDATALQFFLAAKRMGLSIPEDVSVIGFDDAPIGDFREILTTFEHPKEEVGKKAVEILLKMIDGEKPEKYVFKPKLIMRESVTYPKK</sequence>
<dbReference type="InterPro" id="IPR000524">
    <property type="entry name" value="Tscrpt_reg_HTH_GntR"/>
</dbReference>
<dbReference type="SUPFAM" id="SSF46785">
    <property type="entry name" value="Winged helix' DNA-binding domain"/>
    <property type="match status" value="1"/>
</dbReference>
<dbReference type="Proteomes" id="UP000000940">
    <property type="component" value="Chromosome"/>
</dbReference>
<keyword evidence="2" id="KW-0805">Transcription regulation</keyword>
<dbReference type="GO" id="GO:0000976">
    <property type="term" value="F:transcription cis-regulatory region binding"/>
    <property type="evidence" value="ECO:0007669"/>
    <property type="project" value="TreeGrafter"/>
</dbReference>
<evidence type="ECO:0000256" key="2">
    <source>
        <dbReference type="ARBA" id="ARBA00023015"/>
    </source>
</evidence>
<protein>
    <submittedName>
        <fullName evidence="6">Transcriptional regulator, GntR family with LacI sensor</fullName>
    </submittedName>
</protein>
<dbReference type="InterPro" id="IPR028082">
    <property type="entry name" value="Peripla_BP_I"/>
</dbReference>
<feature type="domain" description="HTH gntR-type" evidence="5">
    <location>
        <begin position="2"/>
        <end position="70"/>
    </location>
</feature>
<dbReference type="Pfam" id="PF00392">
    <property type="entry name" value="GntR"/>
    <property type="match status" value="1"/>
</dbReference>
<dbReference type="InterPro" id="IPR033532">
    <property type="entry name" value="AraR_ligand_bind_dom"/>
</dbReference>
<dbReference type="Gene3D" id="1.10.10.10">
    <property type="entry name" value="Winged helix-like DNA-binding domain superfamily/Winged helix DNA-binding domain"/>
    <property type="match status" value="1"/>
</dbReference>
<dbReference type="Gene3D" id="3.40.50.2300">
    <property type="match status" value="2"/>
</dbReference>
<evidence type="ECO:0000259" key="5">
    <source>
        <dbReference type="PROSITE" id="PS50949"/>
    </source>
</evidence>
<evidence type="ECO:0000256" key="1">
    <source>
        <dbReference type="ARBA" id="ARBA00022491"/>
    </source>
</evidence>
<dbReference type="PANTHER" id="PTHR30146:SF148">
    <property type="entry name" value="HTH-TYPE TRANSCRIPTIONAL REPRESSOR PURR-RELATED"/>
    <property type="match status" value="1"/>
</dbReference>
<dbReference type="CDD" id="cd07377">
    <property type="entry name" value="WHTH_GntR"/>
    <property type="match status" value="1"/>
</dbReference>
<organism evidence="6 7">
    <name type="scientific">Thermotoga petrophila (strain ATCC BAA-489 / DSM 13996 / JCM 10882 / RKU-10)</name>
    <name type="common">Thermotoga naphthophila</name>
    <dbReference type="NCBI Taxonomy" id="590168"/>
    <lineage>
        <taxon>Bacteria</taxon>
        <taxon>Thermotogati</taxon>
        <taxon>Thermotogota</taxon>
        <taxon>Thermotogae</taxon>
        <taxon>Thermotogales</taxon>
        <taxon>Thermotogaceae</taxon>
        <taxon>Thermotoga</taxon>
    </lineage>
</organism>
<evidence type="ECO:0000313" key="6">
    <source>
        <dbReference type="EMBL" id="ADA66996.1"/>
    </source>
</evidence>
<dbReference type="InterPro" id="IPR036390">
    <property type="entry name" value="WH_DNA-bd_sf"/>
</dbReference>
<keyword evidence="3" id="KW-0238">DNA-binding</keyword>
<evidence type="ECO:0000256" key="4">
    <source>
        <dbReference type="ARBA" id="ARBA00023163"/>
    </source>
</evidence>
<evidence type="ECO:0000313" key="7">
    <source>
        <dbReference type="Proteomes" id="UP000000940"/>
    </source>
</evidence>
<proteinExistence type="predicted"/>
<dbReference type="CDD" id="cd01541">
    <property type="entry name" value="PBP1_AraR"/>
    <property type="match status" value="1"/>
</dbReference>
<dbReference type="SUPFAM" id="SSF53822">
    <property type="entry name" value="Periplasmic binding protein-like I"/>
    <property type="match status" value="1"/>
</dbReference>
<keyword evidence="1" id="KW-0678">Repressor</keyword>
<dbReference type="SMART" id="SM00345">
    <property type="entry name" value="HTH_GNTR"/>
    <property type="match status" value="1"/>
</dbReference>
<dbReference type="AlphaFoldDB" id="D2C7R0"/>
<keyword evidence="7" id="KW-1185">Reference proteome</keyword>
<dbReference type="KEGG" id="tnp:Tnap_0905"/>
<dbReference type="PROSITE" id="PS50949">
    <property type="entry name" value="HTH_GNTR"/>
    <property type="match status" value="1"/>
</dbReference>
<name>D2C7R0_THEP2</name>
<dbReference type="HOGENOM" id="CLU_037628_15_0_0"/>
<reference evidence="6 7" key="1">
    <citation type="submission" date="2009-12" db="EMBL/GenBank/DDBJ databases">
        <title>Complete sequence of Thermotoga petrophila RKU-1.</title>
        <authorList>
            <consortium name="US DOE Joint Genome Institute"/>
            <person name="Lucas S."/>
            <person name="Copeland A."/>
            <person name="Lapidus A."/>
            <person name="Glavina del Rio T."/>
            <person name="Dalin E."/>
            <person name="Tice H."/>
            <person name="Bruce D."/>
            <person name="Goodwin L."/>
            <person name="Pitluck S."/>
            <person name="Munk A.C."/>
            <person name="Brettin T."/>
            <person name="Detter J.C."/>
            <person name="Han C."/>
            <person name="Tapia R."/>
            <person name="Larimer F."/>
            <person name="Land M."/>
            <person name="Hauser L."/>
            <person name="Kyrpides N."/>
            <person name="Mikhailova N."/>
            <person name="Nelson K.E."/>
            <person name="Gogarten J.P."/>
            <person name="Noll K.M."/>
        </authorList>
    </citation>
    <scope>NUCLEOTIDE SEQUENCE [LARGE SCALE GENOMIC DNA]</scope>
    <source>
        <strain evidence="7">ATCC BAA-489 / DSM 13996 / JCM 10882 / RKU-10</strain>
    </source>
</reference>
<dbReference type="Pfam" id="PF13377">
    <property type="entry name" value="Peripla_BP_3"/>
    <property type="match status" value="1"/>
</dbReference>
<accession>D2C7R0</accession>
<dbReference type="InterPro" id="IPR036388">
    <property type="entry name" value="WH-like_DNA-bd_sf"/>
</dbReference>
<keyword evidence="4" id="KW-0804">Transcription</keyword>
<dbReference type="InterPro" id="IPR046335">
    <property type="entry name" value="LacI/GalR-like_sensor"/>
</dbReference>
<dbReference type="PANTHER" id="PTHR30146">
    <property type="entry name" value="LACI-RELATED TRANSCRIPTIONAL REPRESSOR"/>
    <property type="match status" value="1"/>
</dbReference>
<dbReference type="RefSeq" id="WP_012896222.1">
    <property type="nucleotide sequence ID" value="NC_013642.1"/>
</dbReference>
<dbReference type="GO" id="GO:0003700">
    <property type="term" value="F:DNA-binding transcription factor activity"/>
    <property type="evidence" value="ECO:0007669"/>
    <property type="project" value="InterPro"/>
</dbReference>
<evidence type="ECO:0000256" key="3">
    <source>
        <dbReference type="ARBA" id="ARBA00023125"/>
    </source>
</evidence>
<gene>
    <name evidence="6" type="ordered locus">Tnap_0905</name>
</gene>
<dbReference type="EMBL" id="CP001839">
    <property type="protein sequence ID" value="ADA66996.1"/>
    <property type="molecule type" value="Genomic_DNA"/>
</dbReference>
<dbReference type="PRINTS" id="PR00035">
    <property type="entry name" value="HTHGNTR"/>
</dbReference>